<dbReference type="PANTHER" id="PTHR46731:SF1">
    <property type="entry name" value="F-BOX ONLY PROTEIN 15"/>
    <property type="match status" value="1"/>
</dbReference>
<dbReference type="Proteomes" id="UP001150062">
    <property type="component" value="Unassembled WGS sequence"/>
</dbReference>
<evidence type="ECO:0000313" key="2">
    <source>
        <dbReference type="EMBL" id="KAJ6244027.1"/>
    </source>
</evidence>
<name>A0ABQ8YHF0_9EUKA</name>
<keyword evidence="3" id="KW-1185">Reference proteome</keyword>
<dbReference type="Pfam" id="PF12937">
    <property type="entry name" value="F-box-like"/>
    <property type="match status" value="1"/>
</dbReference>
<dbReference type="PANTHER" id="PTHR46731">
    <property type="entry name" value="F-BOX ONLY PROTEIN 15"/>
    <property type="match status" value="1"/>
</dbReference>
<protein>
    <submittedName>
        <fullName evidence="2">F-box/wd repeat-containing protein</fullName>
    </submittedName>
</protein>
<accession>A0ABQ8YHF0</accession>
<reference evidence="2" key="1">
    <citation type="submission" date="2022-08" db="EMBL/GenBank/DDBJ databases">
        <title>Novel sulfate-reducing endosymbionts in the free-living metamonad Anaeramoeba.</title>
        <authorList>
            <person name="Jerlstrom-Hultqvist J."/>
            <person name="Cepicka I."/>
            <person name="Gallot-Lavallee L."/>
            <person name="Salas-Leiva D."/>
            <person name="Curtis B.A."/>
            <person name="Zahonova K."/>
            <person name="Pipaliya S."/>
            <person name="Dacks J."/>
            <person name="Roger A.J."/>
        </authorList>
    </citation>
    <scope>NUCLEOTIDE SEQUENCE</scope>
    <source>
        <strain evidence="2">Schooner1</strain>
    </source>
</reference>
<dbReference type="SUPFAM" id="SSF81383">
    <property type="entry name" value="F-box domain"/>
    <property type="match status" value="1"/>
</dbReference>
<evidence type="ECO:0000259" key="1">
    <source>
        <dbReference type="PROSITE" id="PS50181"/>
    </source>
</evidence>
<dbReference type="PROSITE" id="PS50181">
    <property type="entry name" value="FBOX"/>
    <property type="match status" value="1"/>
</dbReference>
<gene>
    <name evidence="2" type="ORF">M0813_21285</name>
</gene>
<dbReference type="EMBL" id="JAOAOG010000166">
    <property type="protein sequence ID" value="KAJ6244027.1"/>
    <property type="molecule type" value="Genomic_DNA"/>
</dbReference>
<organism evidence="2 3">
    <name type="scientific">Anaeramoeba flamelloides</name>
    <dbReference type="NCBI Taxonomy" id="1746091"/>
    <lineage>
        <taxon>Eukaryota</taxon>
        <taxon>Metamonada</taxon>
        <taxon>Anaeramoebidae</taxon>
        <taxon>Anaeramoeba</taxon>
    </lineage>
</organism>
<dbReference type="Gene3D" id="1.20.1280.50">
    <property type="match status" value="1"/>
</dbReference>
<comment type="caution">
    <text evidence="2">The sequence shown here is derived from an EMBL/GenBank/DDBJ whole genome shotgun (WGS) entry which is preliminary data.</text>
</comment>
<proteinExistence type="predicted"/>
<dbReference type="SMART" id="SM00256">
    <property type="entry name" value="FBOX"/>
    <property type="match status" value="1"/>
</dbReference>
<evidence type="ECO:0000313" key="3">
    <source>
        <dbReference type="Proteomes" id="UP001150062"/>
    </source>
</evidence>
<dbReference type="InterPro" id="IPR001810">
    <property type="entry name" value="F-box_dom"/>
</dbReference>
<sequence length="277" mass="33118">MPKKKYKITYFRKNQKYTKIIKEKINIQKGNELELDQDQDQEQKIKKKHCYHILKQDLVESQDKSLITDFTQILPDELIMEIFSYLSVKNLCKCNLVSKNWNRLSNDDLLWYNQDLRLSKTFSRYLSGWKAIHFVKKNKNHKFVENLAAFDKVNSLNSFQYFSGYKCTSHNHPCILLYKNNFKISGKGIFLQVPLNKTQQALNLYALLLKQRKYHPKFQVGKNLNYNFQLNKQDRSLTFNHKGVDNNKIRIIYVIKRDWGFRAVRASRARPKTTQFF</sequence>
<dbReference type="InterPro" id="IPR036047">
    <property type="entry name" value="F-box-like_dom_sf"/>
</dbReference>
<feature type="domain" description="F-box" evidence="1">
    <location>
        <begin position="68"/>
        <end position="114"/>
    </location>
</feature>